<sequence length="261" mass="28870">MSLKTVSLAPDVLVVIGETYASNTTLFLDGRDVLMVDALGSRADAQALRRFVHEELHGRVRLAVCTHGFSDHLAALQAFPEALVVAHERFEDTFHAERFRSDEESGFFRAPELRLGGPMHVRWGKYALEVFPNAGHTASTLNIDVPELDLLFSADTAVGHMAYIAYGAPEAIDAALERSESRGRSRVIQGHGGVVSPKTLGSARHYLRTLEAAVREARGEPERVRAIRLGDCLPADVRGSDFEAFFHARNLDEVVARRLWR</sequence>
<evidence type="ECO:0000313" key="4">
    <source>
        <dbReference type="Proteomes" id="UP000662747"/>
    </source>
</evidence>
<dbReference type="Gene3D" id="3.60.15.10">
    <property type="entry name" value="Ribonuclease Z/Hydroxyacylglutathione hydrolase-like"/>
    <property type="match status" value="1"/>
</dbReference>
<evidence type="ECO:0000256" key="1">
    <source>
        <dbReference type="ARBA" id="ARBA00005250"/>
    </source>
</evidence>
<proteinExistence type="inferred from homology"/>
<feature type="domain" description="Metallo-beta-lactamase" evidence="2">
    <location>
        <begin position="21"/>
        <end position="191"/>
    </location>
</feature>
<evidence type="ECO:0000259" key="2">
    <source>
        <dbReference type="SMART" id="SM00849"/>
    </source>
</evidence>
<dbReference type="InterPro" id="IPR036866">
    <property type="entry name" value="RibonucZ/Hydroxyglut_hydro"/>
</dbReference>
<keyword evidence="4" id="KW-1185">Reference proteome</keyword>
<dbReference type="InterPro" id="IPR001279">
    <property type="entry name" value="Metallo-B-lactamas"/>
</dbReference>
<gene>
    <name evidence="3" type="ORF">JY651_39880</name>
</gene>
<dbReference type="PANTHER" id="PTHR42951">
    <property type="entry name" value="METALLO-BETA-LACTAMASE DOMAIN-CONTAINING"/>
    <property type="match status" value="1"/>
</dbReference>
<dbReference type="InterPro" id="IPR050855">
    <property type="entry name" value="NDM-1-like"/>
</dbReference>
<dbReference type="SMART" id="SM00849">
    <property type="entry name" value="Lactamase_B"/>
    <property type="match status" value="1"/>
</dbReference>
<dbReference type="PANTHER" id="PTHR42951:SF4">
    <property type="entry name" value="ACYL-COENZYME A THIOESTERASE MBLAC2"/>
    <property type="match status" value="1"/>
</dbReference>
<protein>
    <submittedName>
        <fullName evidence="3">MBL fold metallo-hydrolase</fullName>
    </submittedName>
</protein>
<accession>A0ABX7NRG4</accession>
<dbReference type="RefSeq" id="WP_206722866.1">
    <property type="nucleotide sequence ID" value="NZ_CP071090.1"/>
</dbReference>
<name>A0ABX7NRG4_9BACT</name>
<dbReference type="Proteomes" id="UP000662747">
    <property type="component" value="Chromosome"/>
</dbReference>
<dbReference type="Pfam" id="PF00753">
    <property type="entry name" value="Lactamase_B"/>
    <property type="match status" value="1"/>
</dbReference>
<dbReference type="SUPFAM" id="SSF56281">
    <property type="entry name" value="Metallo-hydrolase/oxidoreductase"/>
    <property type="match status" value="1"/>
</dbReference>
<comment type="similarity">
    <text evidence="1">Belongs to the metallo-beta-lactamase superfamily. Class-B beta-lactamase family.</text>
</comment>
<reference evidence="3 4" key="1">
    <citation type="submission" date="2021-02" db="EMBL/GenBank/DDBJ databases">
        <title>De Novo genome assembly of isolated myxobacteria.</title>
        <authorList>
            <person name="Stevens D.C."/>
        </authorList>
    </citation>
    <scope>NUCLEOTIDE SEQUENCE [LARGE SCALE GENOMIC DNA]</scope>
    <source>
        <strain evidence="4">SCPEA02</strain>
    </source>
</reference>
<evidence type="ECO:0000313" key="3">
    <source>
        <dbReference type="EMBL" id="QSQ21288.1"/>
    </source>
</evidence>
<dbReference type="EMBL" id="CP071090">
    <property type="protein sequence ID" value="QSQ21288.1"/>
    <property type="molecule type" value="Genomic_DNA"/>
</dbReference>
<organism evidence="3 4">
    <name type="scientific">Pyxidicoccus parkwayensis</name>
    <dbReference type="NCBI Taxonomy" id="2813578"/>
    <lineage>
        <taxon>Bacteria</taxon>
        <taxon>Pseudomonadati</taxon>
        <taxon>Myxococcota</taxon>
        <taxon>Myxococcia</taxon>
        <taxon>Myxococcales</taxon>
        <taxon>Cystobacterineae</taxon>
        <taxon>Myxococcaceae</taxon>
        <taxon>Pyxidicoccus</taxon>
    </lineage>
</organism>